<keyword evidence="2" id="KW-1185">Reference proteome</keyword>
<keyword evidence="1" id="KW-0808">Transferase</keyword>
<dbReference type="RefSeq" id="WP_305450728.1">
    <property type="nucleotide sequence ID" value="NZ_JAUYVO010000006.1"/>
</dbReference>
<accession>A0ABT9EV69</accession>
<evidence type="ECO:0000313" key="2">
    <source>
        <dbReference type="Proteomes" id="UP001177341"/>
    </source>
</evidence>
<dbReference type="EMBL" id="JAUYVO010000006">
    <property type="protein sequence ID" value="MDP2522960.1"/>
    <property type="molecule type" value="Genomic_DNA"/>
</dbReference>
<dbReference type="GO" id="GO:0016740">
    <property type="term" value="F:transferase activity"/>
    <property type="evidence" value="ECO:0007669"/>
    <property type="project" value="UniProtKB-KW"/>
</dbReference>
<dbReference type="Gene3D" id="3.10.450.620">
    <property type="entry name" value="JHP933, nucleotidyltransferase-like core domain"/>
    <property type="match status" value="1"/>
</dbReference>
<gene>
    <name evidence="1" type="ORF">Q8W30_10315</name>
</gene>
<sequence>MRILEYYQNDAKREELKQILQLGAQHHPAGLPDFFLEKDLWVTEILRLLYDEKLLGDYAVAFKGGTALSKCWKAIDRFSEDIDLSIHWADLAEAENELTEWAQSTKNPSQQKKFRERQTERLTEWSSQLCEKLNQRLVQYGIEGLGAELDEDSHGEKINFHYPRVTESANSYHLDFVLLEFGGRNRGEPTVEHEVNSYLAEVSELQSLEFPVAKVQAYDPDYIVWEKLTALHQFSTMKRGPSTHRLARHWYDVDCMLGKGTANPIKAMQARSDVVEMKKQRWPEKGVDYELILKGQLKLIPEADRLAGISVDHKESIEGRMFFTNQQPSNFEEIIDRVSCAQRSINEAALDSWVRQNVRWVYSGAWMQGVTDYAGKIVRSEMFLKGQSKRALENLTKRVLDSGQ</sequence>
<protein>
    <submittedName>
        <fullName evidence="1">Nucleotidyl transferase AbiEii/AbiGii toxin family protein</fullName>
    </submittedName>
</protein>
<dbReference type="InterPro" id="IPR014942">
    <property type="entry name" value="AbiEii"/>
</dbReference>
<organism evidence="1 2">
    <name type="scientific">Neptunomonas phycophila</name>
    <dbReference type="NCBI Taxonomy" id="1572645"/>
    <lineage>
        <taxon>Bacteria</taxon>
        <taxon>Pseudomonadati</taxon>
        <taxon>Pseudomonadota</taxon>
        <taxon>Gammaproteobacteria</taxon>
        <taxon>Oceanospirillales</taxon>
        <taxon>Oceanospirillaceae</taxon>
        <taxon>Neptunomonas</taxon>
    </lineage>
</organism>
<reference evidence="1" key="1">
    <citation type="submission" date="2023-07" db="EMBL/GenBank/DDBJ databases">
        <title>Genome content predicts the carbon catabolic preferences of heterotrophic bacteria.</title>
        <authorList>
            <person name="Gralka M."/>
        </authorList>
    </citation>
    <scope>NUCLEOTIDE SEQUENCE</scope>
    <source>
        <strain evidence="1">5G01</strain>
    </source>
</reference>
<dbReference type="Pfam" id="PF08843">
    <property type="entry name" value="AbiEii"/>
    <property type="match status" value="1"/>
</dbReference>
<proteinExistence type="predicted"/>
<comment type="caution">
    <text evidence="1">The sequence shown here is derived from an EMBL/GenBank/DDBJ whole genome shotgun (WGS) entry which is preliminary data.</text>
</comment>
<dbReference type="Proteomes" id="UP001177341">
    <property type="component" value="Unassembled WGS sequence"/>
</dbReference>
<name>A0ABT9EV69_9GAMM</name>
<evidence type="ECO:0000313" key="1">
    <source>
        <dbReference type="EMBL" id="MDP2522960.1"/>
    </source>
</evidence>